<feature type="domain" description="Yippee" evidence="1">
    <location>
        <begin position="12"/>
        <end position="112"/>
    </location>
</feature>
<dbReference type="InterPro" id="IPR039058">
    <property type="entry name" value="Yippee_fam"/>
</dbReference>
<dbReference type="EMBL" id="JTDF01018139">
    <property type="protein sequence ID" value="KAF8562670.1"/>
    <property type="molecule type" value="Genomic_DNA"/>
</dbReference>
<dbReference type="OrthoDB" id="6407410at2759"/>
<accession>A0A8T0D481</accession>
<keyword evidence="3" id="KW-1185">Reference proteome</keyword>
<evidence type="ECO:0000313" key="2">
    <source>
        <dbReference type="EMBL" id="KAF8562670.1"/>
    </source>
</evidence>
<gene>
    <name evidence="2" type="ORF">P879_09561</name>
</gene>
<evidence type="ECO:0000313" key="3">
    <source>
        <dbReference type="Proteomes" id="UP000699462"/>
    </source>
</evidence>
<dbReference type="InterPro" id="IPR034751">
    <property type="entry name" value="Yippee"/>
</dbReference>
<sequence length="125" mass="14241">MRSSHTRAGRVRAPGWGRWSTGFAFRILTMGWIFIEHLGGDKVFNCKTCGIPLSNDKELDRFMMTGRHIVRDVKCIKCNTKLGWIYEHAVENTEMYKEGRVILEEALFVESDGIADPLGERSGSF</sequence>
<dbReference type="PROSITE" id="PS51792">
    <property type="entry name" value="YIPPEE"/>
    <property type="match status" value="1"/>
</dbReference>
<proteinExistence type="predicted"/>
<organism evidence="2 3">
    <name type="scientific">Paragonimus westermani</name>
    <dbReference type="NCBI Taxonomy" id="34504"/>
    <lineage>
        <taxon>Eukaryota</taxon>
        <taxon>Metazoa</taxon>
        <taxon>Spiralia</taxon>
        <taxon>Lophotrochozoa</taxon>
        <taxon>Platyhelminthes</taxon>
        <taxon>Trematoda</taxon>
        <taxon>Digenea</taxon>
        <taxon>Plagiorchiida</taxon>
        <taxon>Troglotremata</taxon>
        <taxon>Troglotrematidae</taxon>
        <taxon>Paragonimus</taxon>
    </lineage>
</organism>
<evidence type="ECO:0000259" key="1">
    <source>
        <dbReference type="PROSITE" id="PS51792"/>
    </source>
</evidence>
<comment type="caution">
    <text evidence="2">The sequence shown here is derived from an EMBL/GenBank/DDBJ whole genome shotgun (WGS) entry which is preliminary data.</text>
</comment>
<dbReference type="AlphaFoldDB" id="A0A8T0D481"/>
<dbReference type="Proteomes" id="UP000699462">
    <property type="component" value="Unassembled WGS sequence"/>
</dbReference>
<protein>
    <recommendedName>
        <fullName evidence="1">Yippee domain-containing protein</fullName>
    </recommendedName>
</protein>
<reference evidence="2 3" key="1">
    <citation type="submission" date="2019-07" db="EMBL/GenBank/DDBJ databases">
        <title>Annotation for the trematode Paragonimus westermani.</title>
        <authorList>
            <person name="Choi Y.-J."/>
        </authorList>
    </citation>
    <scope>NUCLEOTIDE SEQUENCE [LARGE SCALE GENOMIC DNA]</scope>
    <source>
        <strain evidence="2">180907_Pwestermani</strain>
    </source>
</reference>
<dbReference type="PANTHER" id="PTHR13848">
    <property type="entry name" value="PROTEIN YIPPEE-LIKE CG15309-RELATED"/>
    <property type="match status" value="1"/>
</dbReference>
<name>A0A8T0D481_9TREM</name>